<evidence type="ECO:0000259" key="1">
    <source>
        <dbReference type="Pfam" id="PF03478"/>
    </source>
</evidence>
<accession>A0ABC8KXG6</accession>
<name>A0ABC8KXG6_ERUVS</name>
<gene>
    <name evidence="2" type="ORF">ERUC_LOCUS29697</name>
</gene>
<sequence>MGLLSLFQSGILKKLPRRRPGGLLERLLSSQIAQTPYLYLNEETVSLIYGDTEWDLAGRVVDTKLFDPRKEETVTLPNQVESSEELLGSQPIGSSRGWLALLTKGPDNESLPILLLTKKVVDCDNHLYTRLPSLPCCDSESILNVSLSSSSPEDDDDCIMAVKFLGPRFSFCRPALGEEAKWTHVYLRANQFDTSSMVYSNRHRKFCMTTQGSHYLAAWDLHTYPPVTTNYNNSWLTPLRLSN</sequence>
<evidence type="ECO:0000313" key="3">
    <source>
        <dbReference type="Proteomes" id="UP001642260"/>
    </source>
</evidence>
<dbReference type="Proteomes" id="UP001642260">
    <property type="component" value="Unassembled WGS sequence"/>
</dbReference>
<dbReference type="Pfam" id="PF03478">
    <property type="entry name" value="Beta-prop_KIB1-4"/>
    <property type="match status" value="1"/>
</dbReference>
<comment type="caution">
    <text evidence="2">The sequence shown here is derived from an EMBL/GenBank/DDBJ whole genome shotgun (WGS) entry which is preliminary data.</text>
</comment>
<dbReference type="AlphaFoldDB" id="A0ABC8KXG6"/>
<dbReference type="InterPro" id="IPR005174">
    <property type="entry name" value="KIB1-4_b-propeller"/>
</dbReference>
<organism evidence="2 3">
    <name type="scientific">Eruca vesicaria subsp. sativa</name>
    <name type="common">Garden rocket</name>
    <name type="synonym">Eruca sativa</name>
    <dbReference type="NCBI Taxonomy" id="29727"/>
    <lineage>
        <taxon>Eukaryota</taxon>
        <taxon>Viridiplantae</taxon>
        <taxon>Streptophyta</taxon>
        <taxon>Embryophyta</taxon>
        <taxon>Tracheophyta</taxon>
        <taxon>Spermatophyta</taxon>
        <taxon>Magnoliopsida</taxon>
        <taxon>eudicotyledons</taxon>
        <taxon>Gunneridae</taxon>
        <taxon>Pentapetalae</taxon>
        <taxon>rosids</taxon>
        <taxon>malvids</taxon>
        <taxon>Brassicales</taxon>
        <taxon>Brassicaceae</taxon>
        <taxon>Brassiceae</taxon>
        <taxon>Eruca</taxon>
    </lineage>
</organism>
<evidence type="ECO:0000313" key="2">
    <source>
        <dbReference type="EMBL" id="CAH8363941.1"/>
    </source>
</evidence>
<dbReference type="EMBL" id="CAKOAT010375154">
    <property type="protein sequence ID" value="CAH8363941.1"/>
    <property type="molecule type" value="Genomic_DNA"/>
</dbReference>
<proteinExistence type="predicted"/>
<feature type="domain" description="KIB1-4 beta-propeller" evidence="1">
    <location>
        <begin position="75"/>
        <end position="225"/>
    </location>
</feature>
<reference evidence="2 3" key="1">
    <citation type="submission" date="2022-03" db="EMBL/GenBank/DDBJ databases">
        <authorList>
            <person name="Macdonald S."/>
            <person name="Ahmed S."/>
            <person name="Newling K."/>
        </authorList>
    </citation>
    <scope>NUCLEOTIDE SEQUENCE [LARGE SCALE GENOMIC DNA]</scope>
</reference>
<keyword evidence="3" id="KW-1185">Reference proteome</keyword>
<protein>
    <recommendedName>
        <fullName evidence="1">KIB1-4 beta-propeller domain-containing protein</fullName>
    </recommendedName>
</protein>